<dbReference type="Proteomes" id="UP000799779">
    <property type="component" value="Unassembled WGS sequence"/>
</dbReference>
<keyword evidence="1" id="KW-1133">Transmembrane helix</keyword>
<dbReference type="OrthoDB" id="4897130at2759"/>
<name>A0A6A5X1A9_9PLEO</name>
<evidence type="ECO:0000256" key="1">
    <source>
        <dbReference type="SAM" id="Phobius"/>
    </source>
</evidence>
<accession>A0A6A5X1A9</accession>
<protein>
    <submittedName>
        <fullName evidence="2">Uncharacterized protein</fullName>
    </submittedName>
</protein>
<keyword evidence="1" id="KW-0812">Transmembrane</keyword>
<gene>
    <name evidence="2" type="ORF">P154DRAFT_572711</name>
</gene>
<dbReference type="AlphaFoldDB" id="A0A6A5X1A9"/>
<proteinExistence type="predicted"/>
<feature type="transmembrane region" description="Helical" evidence="1">
    <location>
        <begin position="141"/>
        <end position="164"/>
    </location>
</feature>
<feature type="transmembrane region" description="Helical" evidence="1">
    <location>
        <begin position="51"/>
        <end position="71"/>
    </location>
</feature>
<feature type="transmembrane region" description="Helical" evidence="1">
    <location>
        <begin position="24"/>
        <end position="45"/>
    </location>
</feature>
<feature type="transmembrane region" description="Helical" evidence="1">
    <location>
        <begin position="107"/>
        <end position="129"/>
    </location>
</feature>
<organism evidence="2 3">
    <name type="scientific">Amniculicola lignicola CBS 123094</name>
    <dbReference type="NCBI Taxonomy" id="1392246"/>
    <lineage>
        <taxon>Eukaryota</taxon>
        <taxon>Fungi</taxon>
        <taxon>Dikarya</taxon>
        <taxon>Ascomycota</taxon>
        <taxon>Pezizomycotina</taxon>
        <taxon>Dothideomycetes</taxon>
        <taxon>Pleosporomycetidae</taxon>
        <taxon>Pleosporales</taxon>
        <taxon>Amniculicolaceae</taxon>
        <taxon>Amniculicola</taxon>
    </lineage>
</organism>
<evidence type="ECO:0000313" key="3">
    <source>
        <dbReference type="Proteomes" id="UP000799779"/>
    </source>
</evidence>
<keyword evidence="1" id="KW-0472">Membrane</keyword>
<dbReference type="EMBL" id="ML977570">
    <property type="protein sequence ID" value="KAF2003876.1"/>
    <property type="molecule type" value="Genomic_DNA"/>
</dbReference>
<reference evidence="2" key="1">
    <citation type="journal article" date="2020" name="Stud. Mycol.">
        <title>101 Dothideomycetes genomes: a test case for predicting lifestyles and emergence of pathogens.</title>
        <authorList>
            <person name="Haridas S."/>
            <person name="Albert R."/>
            <person name="Binder M."/>
            <person name="Bloem J."/>
            <person name="Labutti K."/>
            <person name="Salamov A."/>
            <person name="Andreopoulos B."/>
            <person name="Baker S."/>
            <person name="Barry K."/>
            <person name="Bills G."/>
            <person name="Bluhm B."/>
            <person name="Cannon C."/>
            <person name="Castanera R."/>
            <person name="Culley D."/>
            <person name="Daum C."/>
            <person name="Ezra D."/>
            <person name="Gonzalez J."/>
            <person name="Henrissat B."/>
            <person name="Kuo A."/>
            <person name="Liang C."/>
            <person name="Lipzen A."/>
            <person name="Lutzoni F."/>
            <person name="Magnuson J."/>
            <person name="Mondo S."/>
            <person name="Nolan M."/>
            <person name="Ohm R."/>
            <person name="Pangilinan J."/>
            <person name="Park H.-J."/>
            <person name="Ramirez L."/>
            <person name="Alfaro M."/>
            <person name="Sun H."/>
            <person name="Tritt A."/>
            <person name="Yoshinaga Y."/>
            <person name="Zwiers L.-H."/>
            <person name="Turgeon B."/>
            <person name="Goodwin S."/>
            <person name="Spatafora J."/>
            <person name="Crous P."/>
            <person name="Grigoriev I."/>
        </authorList>
    </citation>
    <scope>NUCLEOTIDE SEQUENCE</scope>
    <source>
        <strain evidence="2">CBS 123094</strain>
    </source>
</reference>
<keyword evidence="3" id="KW-1185">Reference proteome</keyword>
<sequence>MGSNASREVAATNATQAVAKKRNWTSIVVSSIFGGTIAVVAAPTIAALAPVGAVGFIIATTTTGVLGSIVMKQFYRRTVIQYIGTSLNGVICSLRDNKGLLDSTGRAVIEGALFGVAGGALAWVAPALAGAHTVPIVPGKVNIILGIGSTMGVAALVKNLVFLLMELDCATLFVEFATEAQHYVNCLVRCAIENGVGLEIVMRIGSTTDMTARVNLAGAIGAQHCQFYWSVNEEVNLH</sequence>
<evidence type="ECO:0000313" key="2">
    <source>
        <dbReference type="EMBL" id="KAF2003876.1"/>
    </source>
</evidence>